<gene>
    <name evidence="1" type="ORF">BZG02_17350</name>
</gene>
<dbReference type="Proteomes" id="UP000233535">
    <property type="component" value="Unassembled WGS sequence"/>
</dbReference>
<dbReference type="RefSeq" id="WP_101263022.1">
    <property type="nucleotide sequence ID" value="NZ_MVDD01000018.1"/>
</dbReference>
<accession>A0A2N3HSM7</accession>
<comment type="caution">
    <text evidence="1">The sequence shown here is derived from an EMBL/GenBank/DDBJ whole genome shotgun (WGS) entry which is preliminary data.</text>
</comment>
<sequence length="285" mass="33040">MKAKNYSESDWKDETLIVPDSSLTTLMEYNPQDAYQLLRKTHSLPKGYQFKKKLIEIVTRMYFDVDFETRTTSGIENASMLYTPNLNKNFNKEFDSENKQAFSFGMKTGYKLNPFFDVNYYSKTSIGTHFSELESLGFAYETPLINRGRQLLLMCGVNYFFSQDGYHIGNFSSESTFKAGGKKFRADKIALYVGKEKQGVSFDFGMRTKFRKFYSLFVSAGYQLDLSERDRLFIQEKSGFFLTRKKTDISLKNSAIQYFEDGVQTSKTSFDTDDFYLKAGIRFSL</sequence>
<organism evidence="1 2">
    <name type="scientific">Labilibaculum filiforme</name>
    <dbReference type="NCBI Taxonomy" id="1940526"/>
    <lineage>
        <taxon>Bacteria</taxon>
        <taxon>Pseudomonadati</taxon>
        <taxon>Bacteroidota</taxon>
        <taxon>Bacteroidia</taxon>
        <taxon>Marinilabiliales</taxon>
        <taxon>Marinifilaceae</taxon>
        <taxon>Labilibaculum</taxon>
    </lineage>
</organism>
<proteinExistence type="predicted"/>
<dbReference type="OrthoDB" id="1489599at2"/>
<evidence type="ECO:0008006" key="3">
    <source>
        <dbReference type="Google" id="ProtNLM"/>
    </source>
</evidence>
<dbReference type="AlphaFoldDB" id="A0A2N3HSM7"/>
<protein>
    <recommendedName>
        <fullName evidence="3">Outer membrane protein beta-barrel domain-containing protein</fullName>
    </recommendedName>
</protein>
<reference evidence="1 2" key="1">
    <citation type="journal article" date="2017" name="Front. Microbiol.">
        <title>Labilibaculum manganireducens gen. nov., sp. nov. and Labilibaculum filiforme sp. nov., Novel Bacteroidetes Isolated from Subsurface Sediments of the Baltic Sea.</title>
        <authorList>
            <person name="Vandieken V."/>
            <person name="Marshall I.P."/>
            <person name="Niemann H."/>
            <person name="Engelen B."/>
            <person name="Cypionka H."/>
        </authorList>
    </citation>
    <scope>NUCLEOTIDE SEQUENCE [LARGE SCALE GENOMIC DNA]</scope>
    <source>
        <strain evidence="1 2">59.16B</strain>
    </source>
</reference>
<name>A0A2N3HSM7_9BACT</name>
<dbReference type="EMBL" id="MVDD01000018">
    <property type="protein sequence ID" value="PKQ61058.1"/>
    <property type="molecule type" value="Genomic_DNA"/>
</dbReference>
<evidence type="ECO:0000313" key="1">
    <source>
        <dbReference type="EMBL" id="PKQ61058.1"/>
    </source>
</evidence>
<evidence type="ECO:0000313" key="2">
    <source>
        <dbReference type="Proteomes" id="UP000233535"/>
    </source>
</evidence>
<keyword evidence="2" id="KW-1185">Reference proteome</keyword>